<name>A0ABX1M9E6_9CYAN</name>
<gene>
    <name evidence="1" type="ORF">DP115_13375</name>
</gene>
<organism evidence="1 2">
    <name type="scientific">Brasilonema octagenarum UFV-OR1</name>
    <dbReference type="NCBI Taxonomy" id="417115"/>
    <lineage>
        <taxon>Bacteria</taxon>
        <taxon>Bacillati</taxon>
        <taxon>Cyanobacteriota</taxon>
        <taxon>Cyanophyceae</taxon>
        <taxon>Nostocales</taxon>
        <taxon>Scytonemataceae</taxon>
        <taxon>Brasilonema</taxon>
        <taxon>Octagenarum group</taxon>
    </lineage>
</organism>
<sequence length="86" mass="10037">MNPPVLKWLQNKLIFSLKFCKFNYTLAGVNRFTKDTSLGCLVSAMLIYSDFHLFEPLFFIGVQGIAPRRVWFIYPKTAVISIAWRF</sequence>
<evidence type="ECO:0000313" key="1">
    <source>
        <dbReference type="EMBL" id="NMF63701.1"/>
    </source>
</evidence>
<comment type="caution">
    <text evidence="1">The sequence shown here is derived from an EMBL/GenBank/DDBJ whole genome shotgun (WGS) entry which is preliminary data.</text>
</comment>
<evidence type="ECO:0000313" key="2">
    <source>
        <dbReference type="Proteomes" id="UP000762253"/>
    </source>
</evidence>
<accession>A0ABX1M9E6</accession>
<dbReference type="Proteomes" id="UP000762253">
    <property type="component" value="Unassembled WGS sequence"/>
</dbReference>
<protein>
    <recommendedName>
        <fullName evidence="3">Transposase</fullName>
    </recommendedName>
</protein>
<reference evidence="1 2" key="1">
    <citation type="submission" date="2018-06" db="EMBL/GenBank/DDBJ databases">
        <title>Comparative genomics of Brasilonema spp. strains.</title>
        <authorList>
            <person name="Alvarenga D.O."/>
            <person name="Fiore M.F."/>
            <person name="Varani A.M."/>
        </authorList>
    </citation>
    <scope>NUCLEOTIDE SEQUENCE [LARGE SCALE GENOMIC DNA]</scope>
    <source>
        <strain evidence="1 2">UFV-OR1</strain>
    </source>
</reference>
<evidence type="ECO:0008006" key="3">
    <source>
        <dbReference type="Google" id="ProtNLM"/>
    </source>
</evidence>
<keyword evidence="2" id="KW-1185">Reference proteome</keyword>
<dbReference type="EMBL" id="QMEC01000043">
    <property type="protein sequence ID" value="NMF63701.1"/>
    <property type="molecule type" value="Genomic_DNA"/>
</dbReference>
<proteinExistence type="predicted"/>